<keyword evidence="4" id="KW-1185">Reference proteome</keyword>
<reference evidence="4" key="2">
    <citation type="submission" date="2015-01" db="EMBL/GenBank/DDBJ databases">
        <title>Evolutionary Origins and Diversification of the Mycorrhizal Mutualists.</title>
        <authorList>
            <consortium name="DOE Joint Genome Institute"/>
            <consortium name="Mycorrhizal Genomics Consortium"/>
            <person name="Kohler A."/>
            <person name="Kuo A."/>
            <person name="Nagy L.G."/>
            <person name="Floudas D."/>
            <person name="Copeland A."/>
            <person name="Barry K.W."/>
            <person name="Cichocki N."/>
            <person name="Veneault-Fourrey C."/>
            <person name="LaButti K."/>
            <person name="Lindquist E.A."/>
            <person name="Lipzen A."/>
            <person name="Lundell T."/>
            <person name="Morin E."/>
            <person name="Murat C."/>
            <person name="Riley R."/>
            <person name="Ohm R."/>
            <person name="Sun H."/>
            <person name="Tunlid A."/>
            <person name="Henrissat B."/>
            <person name="Grigoriev I.V."/>
            <person name="Hibbett D.S."/>
            <person name="Martin F."/>
        </authorList>
    </citation>
    <scope>NUCLEOTIDE SEQUENCE [LARGE SCALE GENOMIC DNA]</scope>
    <source>
        <strain evidence="4">LaAM-08-1</strain>
    </source>
</reference>
<protein>
    <submittedName>
        <fullName evidence="3">Uncharacterized protein</fullName>
    </submittedName>
</protein>
<evidence type="ECO:0000313" key="3">
    <source>
        <dbReference type="EMBL" id="KIJ95680.1"/>
    </source>
</evidence>
<dbReference type="AlphaFoldDB" id="A0A0C9WU53"/>
<proteinExistence type="predicted"/>
<organism evidence="3 4">
    <name type="scientific">Laccaria amethystina LaAM-08-1</name>
    <dbReference type="NCBI Taxonomy" id="1095629"/>
    <lineage>
        <taxon>Eukaryota</taxon>
        <taxon>Fungi</taxon>
        <taxon>Dikarya</taxon>
        <taxon>Basidiomycota</taxon>
        <taxon>Agaricomycotina</taxon>
        <taxon>Agaricomycetes</taxon>
        <taxon>Agaricomycetidae</taxon>
        <taxon>Agaricales</taxon>
        <taxon>Agaricineae</taxon>
        <taxon>Hydnangiaceae</taxon>
        <taxon>Laccaria</taxon>
    </lineage>
</organism>
<gene>
    <name evidence="3" type="ORF">K443DRAFT_682818</name>
</gene>
<dbReference type="Proteomes" id="UP000054477">
    <property type="component" value="Unassembled WGS sequence"/>
</dbReference>
<evidence type="ECO:0000256" key="1">
    <source>
        <dbReference type="SAM" id="MobiDB-lite"/>
    </source>
</evidence>
<keyword evidence="2" id="KW-0732">Signal</keyword>
<feature type="signal peptide" evidence="2">
    <location>
        <begin position="1"/>
        <end position="15"/>
    </location>
</feature>
<evidence type="ECO:0000313" key="4">
    <source>
        <dbReference type="Proteomes" id="UP000054477"/>
    </source>
</evidence>
<evidence type="ECO:0000256" key="2">
    <source>
        <dbReference type="SAM" id="SignalP"/>
    </source>
</evidence>
<dbReference type="EMBL" id="KN838746">
    <property type="protein sequence ID" value="KIJ95680.1"/>
    <property type="molecule type" value="Genomic_DNA"/>
</dbReference>
<feature type="chain" id="PRO_5011977564" evidence="2">
    <location>
        <begin position="16"/>
        <end position="59"/>
    </location>
</feature>
<accession>A0A0C9WU53</accession>
<reference evidence="3 4" key="1">
    <citation type="submission" date="2014-04" db="EMBL/GenBank/DDBJ databases">
        <authorList>
            <consortium name="DOE Joint Genome Institute"/>
            <person name="Kuo A."/>
            <person name="Kohler A."/>
            <person name="Nagy L.G."/>
            <person name="Floudas D."/>
            <person name="Copeland A."/>
            <person name="Barry K.W."/>
            <person name="Cichocki N."/>
            <person name="Veneault-Fourrey C."/>
            <person name="LaButti K."/>
            <person name="Lindquist E.A."/>
            <person name="Lipzen A."/>
            <person name="Lundell T."/>
            <person name="Morin E."/>
            <person name="Murat C."/>
            <person name="Sun H."/>
            <person name="Tunlid A."/>
            <person name="Henrissat B."/>
            <person name="Grigoriev I.V."/>
            <person name="Hibbett D.S."/>
            <person name="Martin F."/>
            <person name="Nordberg H.P."/>
            <person name="Cantor M.N."/>
            <person name="Hua S.X."/>
        </authorList>
    </citation>
    <scope>NUCLEOTIDE SEQUENCE [LARGE SCALE GENOMIC DNA]</scope>
    <source>
        <strain evidence="3 4">LaAM-08-1</strain>
    </source>
</reference>
<feature type="region of interest" description="Disordered" evidence="1">
    <location>
        <begin position="37"/>
        <end position="59"/>
    </location>
</feature>
<dbReference type="HOGENOM" id="CLU_2961135_0_0_1"/>
<sequence>MTLLVHLSALPAIAGMSSLVVPDTTDGDSIEPRVKLLEEDANCSKTPPSGPSAPKMTQV</sequence>
<name>A0A0C9WU53_9AGAR</name>